<dbReference type="EMBL" id="BJCL01000004">
    <property type="protein sequence ID" value="GCL63081.1"/>
    <property type="molecule type" value="Genomic_DNA"/>
</dbReference>
<evidence type="ECO:0000259" key="8">
    <source>
        <dbReference type="PROSITE" id="PS51192"/>
    </source>
</evidence>
<evidence type="ECO:0000256" key="4">
    <source>
        <dbReference type="ARBA" id="ARBA00022840"/>
    </source>
</evidence>
<keyword evidence="2 6" id="KW-0378">Hydrolase</keyword>
<dbReference type="PROSITE" id="PS00039">
    <property type="entry name" value="DEAD_ATP_HELICASE"/>
    <property type="match status" value="1"/>
</dbReference>
<dbReference type="Proteomes" id="UP000301751">
    <property type="component" value="Unassembled WGS sequence"/>
</dbReference>
<dbReference type="InterPro" id="IPR000629">
    <property type="entry name" value="RNA-helicase_DEAD-box_CS"/>
</dbReference>
<dbReference type="InterPro" id="IPR050079">
    <property type="entry name" value="DEAD_box_RNA_helicase"/>
</dbReference>
<dbReference type="SMART" id="SM00490">
    <property type="entry name" value="HELICc"/>
    <property type="match status" value="1"/>
</dbReference>
<dbReference type="GO" id="GO:0003724">
    <property type="term" value="F:RNA helicase activity"/>
    <property type="evidence" value="ECO:0007669"/>
    <property type="project" value="UniProtKB-ARBA"/>
</dbReference>
<evidence type="ECO:0000256" key="5">
    <source>
        <dbReference type="ARBA" id="ARBA00038437"/>
    </source>
</evidence>
<keyword evidence="1 6" id="KW-0547">Nucleotide-binding</keyword>
<dbReference type="Pfam" id="PF00271">
    <property type="entry name" value="Helicase_C"/>
    <property type="match status" value="1"/>
</dbReference>
<evidence type="ECO:0000313" key="11">
    <source>
        <dbReference type="Proteomes" id="UP000301751"/>
    </source>
</evidence>
<dbReference type="PANTHER" id="PTHR47959:SF13">
    <property type="entry name" value="ATP-DEPENDENT RNA HELICASE RHLE"/>
    <property type="match status" value="1"/>
</dbReference>
<dbReference type="GO" id="GO:0005829">
    <property type="term" value="C:cytosol"/>
    <property type="evidence" value="ECO:0007669"/>
    <property type="project" value="TreeGrafter"/>
</dbReference>
<evidence type="ECO:0000313" key="10">
    <source>
        <dbReference type="EMBL" id="GCL63081.1"/>
    </source>
</evidence>
<dbReference type="GO" id="GO:0005524">
    <property type="term" value="F:ATP binding"/>
    <property type="evidence" value="ECO:0007669"/>
    <property type="project" value="UniProtKB-KW"/>
</dbReference>
<dbReference type="PROSITE" id="PS51192">
    <property type="entry name" value="HELICASE_ATP_BIND_1"/>
    <property type="match status" value="1"/>
</dbReference>
<dbReference type="SMART" id="SM00487">
    <property type="entry name" value="DEXDc"/>
    <property type="match status" value="1"/>
</dbReference>
<dbReference type="CDD" id="cd00268">
    <property type="entry name" value="DEADc"/>
    <property type="match status" value="1"/>
</dbReference>
<accession>A0A480ANP5</accession>
<dbReference type="InterPro" id="IPR011545">
    <property type="entry name" value="DEAD/DEAH_box_helicase_dom"/>
</dbReference>
<organism evidence="10 11">
    <name type="scientific">Pseudaquabacterium pictum</name>
    <dbReference type="NCBI Taxonomy" id="2315236"/>
    <lineage>
        <taxon>Bacteria</taxon>
        <taxon>Pseudomonadati</taxon>
        <taxon>Pseudomonadota</taxon>
        <taxon>Betaproteobacteria</taxon>
        <taxon>Burkholderiales</taxon>
        <taxon>Sphaerotilaceae</taxon>
        <taxon>Pseudaquabacterium</taxon>
    </lineage>
</organism>
<dbReference type="RefSeq" id="WP_137732826.1">
    <property type="nucleotide sequence ID" value="NZ_BJCL01000004.1"/>
</dbReference>
<proteinExistence type="inferred from homology"/>
<evidence type="ECO:0000259" key="9">
    <source>
        <dbReference type="PROSITE" id="PS51194"/>
    </source>
</evidence>
<keyword evidence="3 6" id="KW-0347">Helicase</keyword>
<dbReference type="OrthoDB" id="8520957at2"/>
<dbReference type="Pfam" id="PF00270">
    <property type="entry name" value="DEAD"/>
    <property type="match status" value="1"/>
</dbReference>
<dbReference type="Gene3D" id="3.40.50.300">
    <property type="entry name" value="P-loop containing nucleotide triphosphate hydrolases"/>
    <property type="match status" value="2"/>
</dbReference>
<comment type="caution">
    <text evidence="10">The sequence shown here is derived from an EMBL/GenBank/DDBJ whole genome shotgun (WGS) entry which is preliminary data.</text>
</comment>
<dbReference type="InterPro" id="IPR014001">
    <property type="entry name" value="Helicase_ATP-bd"/>
</dbReference>
<feature type="region of interest" description="Disordered" evidence="7">
    <location>
        <begin position="399"/>
        <end position="446"/>
    </location>
</feature>
<feature type="compositionally biased region" description="Low complexity" evidence="7">
    <location>
        <begin position="430"/>
        <end position="446"/>
    </location>
</feature>
<evidence type="ECO:0000256" key="7">
    <source>
        <dbReference type="SAM" id="MobiDB-lite"/>
    </source>
</evidence>
<dbReference type="InterPro" id="IPR001650">
    <property type="entry name" value="Helicase_C-like"/>
</dbReference>
<evidence type="ECO:0000256" key="6">
    <source>
        <dbReference type="RuleBase" id="RU000492"/>
    </source>
</evidence>
<name>A0A480ANP5_9BURK</name>
<dbReference type="PROSITE" id="PS51194">
    <property type="entry name" value="HELICASE_CTER"/>
    <property type="match status" value="1"/>
</dbReference>
<keyword evidence="11" id="KW-1185">Reference proteome</keyword>
<feature type="domain" description="Helicase ATP-binding" evidence="8">
    <location>
        <begin position="47"/>
        <end position="226"/>
    </location>
</feature>
<evidence type="ECO:0000256" key="3">
    <source>
        <dbReference type="ARBA" id="ARBA00022806"/>
    </source>
</evidence>
<feature type="domain" description="Helicase C-terminal" evidence="9">
    <location>
        <begin position="254"/>
        <end position="403"/>
    </location>
</feature>
<keyword evidence="4 6" id="KW-0067">ATP-binding</keyword>
<dbReference type="GO" id="GO:0016787">
    <property type="term" value="F:hydrolase activity"/>
    <property type="evidence" value="ECO:0007669"/>
    <property type="project" value="UniProtKB-KW"/>
</dbReference>
<feature type="compositionally biased region" description="Basic residues" evidence="7">
    <location>
        <begin position="418"/>
        <end position="427"/>
    </location>
</feature>
<dbReference type="SUPFAM" id="SSF52540">
    <property type="entry name" value="P-loop containing nucleoside triphosphate hydrolases"/>
    <property type="match status" value="1"/>
</dbReference>
<dbReference type="AlphaFoldDB" id="A0A480ANP5"/>
<dbReference type="CDD" id="cd18787">
    <property type="entry name" value="SF2_C_DEAD"/>
    <property type="match status" value="1"/>
</dbReference>
<evidence type="ECO:0000256" key="2">
    <source>
        <dbReference type="ARBA" id="ARBA00022801"/>
    </source>
</evidence>
<dbReference type="GO" id="GO:0003676">
    <property type="term" value="F:nucleic acid binding"/>
    <property type="evidence" value="ECO:0007669"/>
    <property type="project" value="InterPro"/>
</dbReference>
<dbReference type="InterPro" id="IPR044742">
    <property type="entry name" value="DEAD/DEAH_RhlB"/>
</dbReference>
<evidence type="ECO:0000256" key="1">
    <source>
        <dbReference type="ARBA" id="ARBA00022741"/>
    </source>
</evidence>
<dbReference type="InterPro" id="IPR027417">
    <property type="entry name" value="P-loop_NTPase"/>
</dbReference>
<protein>
    <submittedName>
        <fullName evidence="10">RNA helicase</fullName>
    </submittedName>
</protein>
<dbReference type="PANTHER" id="PTHR47959">
    <property type="entry name" value="ATP-DEPENDENT RNA HELICASE RHLE-RELATED"/>
    <property type="match status" value="1"/>
</dbReference>
<comment type="similarity">
    <text evidence="5 6">Belongs to the DEAD box helicase family.</text>
</comment>
<reference evidence="11" key="1">
    <citation type="submission" date="2019-03" db="EMBL/GenBank/DDBJ databases">
        <title>Aquabacterium pictum sp.nov., the first bacteriochlorophyll a-containing freshwater bacterium in the genus Aquabacterium of the class Betaproteobacteria.</title>
        <authorList>
            <person name="Hirose S."/>
            <person name="Tank M."/>
            <person name="Hara E."/>
            <person name="Tamaki H."/>
            <person name="Takaichi S."/>
            <person name="Haruta S."/>
            <person name="Hanada S."/>
        </authorList>
    </citation>
    <scope>NUCLEOTIDE SEQUENCE [LARGE SCALE GENOMIC DNA]</scope>
    <source>
        <strain evidence="11">W35</strain>
    </source>
</reference>
<gene>
    <name evidence="10" type="primary">rhlE_1</name>
    <name evidence="10" type="ORF">AQPW35_21620</name>
</gene>
<sequence length="446" mass="46133">MPDEPTLPAAADPSAPGFATLGLLPGLTAAAAAAGWLQPTPVQVQVLPAALHGRDVLALAPTGSGKTAAFLLPLLQRLVAQPQRPPARPRRLRALVLAPTRELALQTAAAARALLADLPAAPKLVLAVGGASINPQLMALRGGTDLLVATPGRLLDLLAHNALRLDDVATLVLDEADRLLDLGFADELGQVLAALPARRQTLLVSATLPDAVRALAAQVLHDPLQVDAAAGDHAAPAPAITQRAIVVDSGRRTTLLRHLVASEAWPRTLVFVATQYASEHVADKLRRQGLQAEALHGSQSPGRRAAALDAFAAGRLPVLVATDLAARGIDLPGLGVVVQHDLPRSAVDHTHRIGRTGRAGASGLAVSFILADAPGSEAHFRLIEKRQQQRVPREVVPGFEPVAEPLPPAVADGNGGIKGKRPSKKDKLRAAAAAAAGATAATRTPR</sequence>